<evidence type="ECO:0000313" key="7">
    <source>
        <dbReference type="EMBL" id="MFC7190829.1"/>
    </source>
</evidence>
<dbReference type="GO" id="GO:0005524">
    <property type="term" value="F:ATP binding"/>
    <property type="evidence" value="ECO:0007669"/>
    <property type="project" value="UniProtKB-KW"/>
</dbReference>
<keyword evidence="2" id="KW-0808">Transferase</keyword>
<dbReference type="Pfam" id="PF00294">
    <property type="entry name" value="PfkB"/>
    <property type="match status" value="1"/>
</dbReference>
<evidence type="ECO:0000256" key="1">
    <source>
        <dbReference type="ARBA" id="ARBA00010688"/>
    </source>
</evidence>
<dbReference type="PROSITE" id="PS00584">
    <property type="entry name" value="PFKB_KINASES_2"/>
    <property type="match status" value="1"/>
</dbReference>
<keyword evidence="8" id="KW-1185">Reference proteome</keyword>
<dbReference type="InterPro" id="IPR002173">
    <property type="entry name" value="Carboh/pur_kinase_PfkB_CS"/>
</dbReference>
<dbReference type="PANTHER" id="PTHR43085">
    <property type="entry name" value="HEXOKINASE FAMILY MEMBER"/>
    <property type="match status" value="1"/>
</dbReference>
<dbReference type="RefSeq" id="WP_390205841.1">
    <property type="nucleotide sequence ID" value="NZ_JBHTAX010000001.1"/>
</dbReference>
<evidence type="ECO:0000259" key="6">
    <source>
        <dbReference type="Pfam" id="PF00294"/>
    </source>
</evidence>
<dbReference type="GO" id="GO:0016301">
    <property type="term" value="F:kinase activity"/>
    <property type="evidence" value="ECO:0007669"/>
    <property type="project" value="UniProtKB-KW"/>
</dbReference>
<dbReference type="InterPro" id="IPR011611">
    <property type="entry name" value="PfkB_dom"/>
</dbReference>
<accession>A0ABD5YN65</accession>
<feature type="domain" description="Carbohydrate kinase PfkB" evidence="6">
    <location>
        <begin position="6"/>
        <end position="304"/>
    </location>
</feature>
<dbReference type="Proteomes" id="UP001596417">
    <property type="component" value="Unassembled WGS sequence"/>
</dbReference>
<keyword evidence="4 7" id="KW-0418">Kinase</keyword>
<organism evidence="7 8">
    <name type="scientific">Halocatena marina</name>
    <dbReference type="NCBI Taxonomy" id="2934937"/>
    <lineage>
        <taxon>Archaea</taxon>
        <taxon>Methanobacteriati</taxon>
        <taxon>Methanobacteriota</taxon>
        <taxon>Stenosarchaea group</taxon>
        <taxon>Halobacteria</taxon>
        <taxon>Halobacteriales</taxon>
        <taxon>Natronomonadaceae</taxon>
        <taxon>Halocatena</taxon>
    </lineage>
</organism>
<reference evidence="7 8" key="1">
    <citation type="journal article" date="2019" name="Int. J. Syst. Evol. Microbiol.">
        <title>The Global Catalogue of Microorganisms (GCM) 10K type strain sequencing project: providing services to taxonomists for standard genome sequencing and annotation.</title>
        <authorList>
            <consortium name="The Broad Institute Genomics Platform"/>
            <consortium name="The Broad Institute Genome Sequencing Center for Infectious Disease"/>
            <person name="Wu L."/>
            <person name="Ma J."/>
        </authorList>
    </citation>
    <scope>NUCLEOTIDE SEQUENCE [LARGE SCALE GENOMIC DNA]</scope>
    <source>
        <strain evidence="7 8">RDMS1</strain>
    </source>
</reference>
<dbReference type="PANTHER" id="PTHR43085:SF1">
    <property type="entry name" value="PSEUDOURIDINE KINASE-RELATED"/>
    <property type="match status" value="1"/>
</dbReference>
<comment type="caution">
    <text evidence="7">The sequence shown here is derived from an EMBL/GenBank/DDBJ whole genome shotgun (WGS) entry which is preliminary data.</text>
</comment>
<gene>
    <name evidence="7" type="ORF">ACFQL7_13960</name>
</gene>
<dbReference type="AlphaFoldDB" id="A0ABD5YN65"/>
<sequence length="338" mass="36790">MNDEIDVLTIGETMVLLNPHESGPMRHVVDFRKRIGGAESNMAVGLARLDHDAAWISRLGSDPHGQYVRDTIRGAGVDTQYVTFDAEAPTGLMFKERRELAESRVYYYRDDSAASRMAPDDLPDEALANARYLHLTGITPALSESCRELVFDATRRAQEHGVTVSLDPNLRFKLWDETMMRETLLSLVEECDVVLPGIEEGAVLLGTDDPERIATEFRALGADEVVVKLGADGAFVASDAVAETVTGYEVERVVDPVGAGDGFAAGYLSGRLEGLDPVRATDRANAVGALATTVTGDIEGLPTRSELRSLQVTKTNKSDNNRSLSVRLAVKSIRRTQL</sequence>
<dbReference type="Gene3D" id="3.40.1190.20">
    <property type="match status" value="1"/>
</dbReference>
<evidence type="ECO:0000256" key="5">
    <source>
        <dbReference type="ARBA" id="ARBA00022840"/>
    </source>
</evidence>
<dbReference type="SUPFAM" id="SSF53613">
    <property type="entry name" value="Ribokinase-like"/>
    <property type="match status" value="1"/>
</dbReference>
<protein>
    <submittedName>
        <fullName evidence="7">Sugar kinase</fullName>
    </submittedName>
</protein>
<evidence type="ECO:0000256" key="2">
    <source>
        <dbReference type="ARBA" id="ARBA00022679"/>
    </source>
</evidence>
<evidence type="ECO:0000256" key="4">
    <source>
        <dbReference type="ARBA" id="ARBA00022777"/>
    </source>
</evidence>
<dbReference type="InterPro" id="IPR050306">
    <property type="entry name" value="PfkB_Carbo_kinase"/>
</dbReference>
<dbReference type="CDD" id="cd01166">
    <property type="entry name" value="KdgK"/>
    <property type="match status" value="1"/>
</dbReference>
<name>A0ABD5YN65_9EURY</name>
<dbReference type="InterPro" id="IPR029056">
    <property type="entry name" value="Ribokinase-like"/>
</dbReference>
<keyword evidence="5" id="KW-0067">ATP-binding</keyword>
<proteinExistence type="inferred from homology"/>
<dbReference type="EMBL" id="JBHTAX010000001">
    <property type="protein sequence ID" value="MFC7190829.1"/>
    <property type="molecule type" value="Genomic_DNA"/>
</dbReference>
<evidence type="ECO:0000313" key="8">
    <source>
        <dbReference type="Proteomes" id="UP001596417"/>
    </source>
</evidence>
<comment type="similarity">
    <text evidence="1">Belongs to the carbohydrate kinase PfkB family.</text>
</comment>
<evidence type="ECO:0000256" key="3">
    <source>
        <dbReference type="ARBA" id="ARBA00022741"/>
    </source>
</evidence>
<keyword evidence="3" id="KW-0547">Nucleotide-binding</keyword>